<dbReference type="SMART" id="SM00233">
    <property type="entry name" value="PH"/>
    <property type="match status" value="1"/>
</dbReference>
<keyword evidence="3" id="KW-0344">Guanine-nucleotide releasing factor</keyword>
<evidence type="ECO:0000313" key="9">
    <source>
        <dbReference type="Proteomes" id="UP000018468"/>
    </source>
</evidence>
<dbReference type="AlphaFoldDB" id="W5NHV1"/>
<dbReference type="Pfam" id="PF22286">
    <property type="entry name" value="RHG20_PH"/>
    <property type="match status" value="1"/>
</dbReference>
<evidence type="ECO:0000256" key="3">
    <source>
        <dbReference type="ARBA" id="ARBA00022658"/>
    </source>
</evidence>
<evidence type="ECO:0000256" key="4">
    <source>
        <dbReference type="ARBA" id="ARBA00074142"/>
    </source>
</evidence>
<dbReference type="PROSITE" id="PS50238">
    <property type="entry name" value="RHOGAP"/>
    <property type="match status" value="1"/>
</dbReference>
<dbReference type="HOGENOM" id="CLU_014209_1_0_1"/>
<feature type="domain" description="Rho-GAP" evidence="7">
    <location>
        <begin position="271"/>
        <end position="457"/>
    </location>
</feature>
<dbReference type="CDD" id="cd04402">
    <property type="entry name" value="RhoGAP_ARHGAP20"/>
    <property type="match status" value="1"/>
</dbReference>
<dbReference type="InParanoid" id="W5NHV1"/>
<feature type="compositionally biased region" description="Basic and acidic residues" evidence="6">
    <location>
        <begin position="497"/>
        <end position="508"/>
    </location>
</feature>
<organism evidence="8 9">
    <name type="scientific">Lepisosteus oculatus</name>
    <name type="common">Spotted gar</name>
    <dbReference type="NCBI Taxonomy" id="7918"/>
    <lineage>
        <taxon>Eukaryota</taxon>
        <taxon>Metazoa</taxon>
        <taxon>Chordata</taxon>
        <taxon>Craniata</taxon>
        <taxon>Vertebrata</taxon>
        <taxon>Euteleostomi</taxon>
        <taxon>Actinopterygii</taxon>
        <taxon>Neopterygii</taxon>
        <taxon>Holostei</taxon>
        <taxon>Semionotiformes</taxon>
        <taxon>Lepisosteidae</taxon>
        <taxon>Lepisosteus</taxon>
    </lineage>
</organism>
<keyword evidence="1" id="KW-0343">GTPase activation</keyword>
<dbReference type="STRING" id="7918.ENSLOCP00000020210"/>
<protein>
    <recommendedName>
        <fullName evidence="4">T-cell activation Rho GTPase-activating protein</fullName>
    </recommendedName>
    <alternativeName>
        <fullName evidence="5">T-cell activation GTPase-activating protein</fullName>
    </alternativeName>
</protein>
<dbReference type="Bgee" id="ENSLOCG00000016367">
    <property type="expression patterns" value="Expressed in bone element and 11 other cell types or tissues"/>
</dbReference>
<dbReference type="SUPFAM" id="SSF50729">
    <property type="entry name" value="PH domain-like"/>
    <property type="match status" value="1"/>
</dbReference>
<dbReference type="GO" id="GO:0035023">
    <property type="term" value="P:regulation of Rho protein signal transduction"/>
    <property type="evidence" value="ECO:0007669"/>
    <property type="project" value="InterPro"/>
</dbReference>
<dbReference type="Pfam" id="PF00620">
    <property type="entry name" value="RhoGAP"/>
    <property type="match status" value="1"/>
</dbReference>
<name>W5NHV1_LEPOC</name>
<dbReference type="InterPro" id="IPR008936">
    <property type="entry name" value="Rho_GTPase_activation_prot"/>
</dbReference>
<dbReference type="SMART" id="SM00324">
    <property type="entry name" value="RhoGAP"/>
    <property type="match status" value="1"/>
</dbReference>
<sequence>MRRGSYDDVATPISPLRSLAQRRRSAPALVLGRVLSKSWSPVRENVLCPVSVEQCPFVLGLAGENGELILDECVQVSEGTKTKMRHLFLFSDVLVIAKLKSNTSYRLKHRVHLSELWLASSEEKTDAVVFNPRTAFLIAWPSNFCVISFSCPEVKERWLDTLHWKIKEAKDNEVLRVPTTNILMKVLSGSTAFKTLSGGNMDSLIESGLDGDAKTCHSPTPCDMEDGTCQTIENNKKRKKVLNWPFQRRSSTLSNSSNRSDPDQNIPVFGRQLSDICAEDEKPPKPIMDILTLLLQKGTTTEGIFRKAGNAKACKEIKEQLNAGTEINLEPKPIILLAAVLKDFLRHIPNGLLRTELSPSWMTAVEKNSVEEKHEELKLVAAKLPGPNIVLLQHLLCVLYHISKNAEINRMDAKNLAVCIAPNMLLDSKLPLQAQKEMTEKVTTLTQFMIENCCEIFGEHILSLLGDPEEELADNSDTLSSHQHDSAYDSTDADGDLGDHARKQLSERGEEDDQEQTSASPLSSVCEDERTAIGTCPTQLKRFNRRCSEPNILPSGGLKTHKLARSHDDFSVERDDLSFEDQPLKKQNSDDSFLMHHSGDRRPLSCLKLSSSLTMELCKTPSSKGSSTCSLESSFSTVSENSVFTSSPLASPSIPKKSFFSRHQSFSAKAAEDSEKPEKDLKKHSQSFCVRNEKKPLFKAKSWGPSNFNRSSLKRDSQKENQFSCDTLQEDSQNEAEPADPQPQSRTVSPSAVFRHVDSRKPSNPPSYEQAIQSGTTPAPPEYKSLTVQDARRKMSINRRPSSLTEDLLYPCSINRFSDCYAQEKDSENHGPVVTEHTSTFRQRAMSESISRTRLERVSRRCSQPLFEEISYAKESYV</sequence>
<dbReference type="InterPro" id="IPR001849">
    <property type="entry name" value="PH_domain"/>
</dbReference>
<dbReference type="InterPro" id="IPR000198">
    <property type="entry name" value="RhoGAP_dom"/>
</dbReference>
<dbReference type="FunFam" id="1.10.555.10:FF:000036">
    <property type="entry name" value="T-cell activation Rho GTPase-activating protein"/>
    <property type="match status" value="1"/>
</dbReference>
<dbReference type="Gene3D" id="1.10.555.10">
    <property type="entry name" value="Rho GTPase activation protein"/>
    <property type="match status" value="1"/>
</dbReference>
<feature type="region of interest" description="Disordered" evidence="6">
    <location>
        <begin position="574"/>
        <end position="597"/>
    </location>
</feature>
<proteinExistence type="predicted"/>
<accession>W5NHV1</accession>
<reference evidence="8" key="2">
    <citation type="submission" date="2025-08" db="UniProtKB">
        <authorList>
            <consortium name="Ensembl"/>
        </authorList>
    </citation>
    <scope>IDENTIFICATION</scope>
</reference>
<dbReference type="Gene3D" id="2.30.29.30">
    <property type="entry name" value="Pleckstrin-homology domain (PH domain)/Phosphotyrosine-binding domain (PTB)"/>
    <property type="match status" value="1"/>
</dbReference>
<dbReference type="CDD" id="cd13319">
    <property type="entry name" value="PH_RARhoGAP"/>
    <property type="match status" value="1"/>
</dbReference>
<feature type="compositionally biased region" description="Polar residues" evidence="6">
    <location>
        <begin position="766"/>
        <end position="777"/>
    </location>
</feature>
<dbReference type="InterPro" id="IPR047887">
    <property type="entry name" value="ARHGAP20_PH"/>
</dbReference>
<evidence type="ECO:0000313" key="8">
    <source>
        <dbReference type="Ensembl" id="ENSLOCP00000020210.1"/>
    </source>
</evidence>
<dbReference type="EMBL" id="AHAT01008908">
    <property type="status" value="NOT_ANNOTATED_CDS"/>
    <property type="molecule type" value="Genomic_DNA"/>
</dbReference>
<keyword evidence="2" id="KW-0597">Phosphoprotein</keyword>
<dbReference type="EMBL" id="AHAT01008909">
    <property type="status" value="NOT_ANNOTATED_CDS"/>
    <property type="molecule type" value="Genomic_DNA"/>
</dbReference>
<evidence type="ECO:0000256" key="5">
    <source>
        <dbReference type="ARBA" id="ARBA00077368"/>
    </source>
</evidence>
<dbReference type="OMA" id="PRTESWK"/>
<dbReference type="InterPro" id="IPR011993">
    <property type="entry name" value="PH-like_dom_sf"/>
</dbReference>
<dbReference type="Proteomes" id="UP000018468">
    <property type="component" value="Linkage group LG1"/>
</dbReference>
<evidence type="ECO:0000256" key="2">
    <source>
        <dbReference type="ARBA" id="ARBA00022553"/>
    </source>
</evidence>
<feature type="region of interest" description="Disordered" evidence="6">
    <location>
        <begin position="700"/>
        <end position="784"/>
    </location>
</feature>
<feature type="compositionally biased region" description="Acidic residues" evidence="6">
    <location>
        <begin position="728"/>
        <end position="738"/>
    </location>
</feature>
<dbReference type="GeneID" id="102689445"/>
<dbReference type="SUPFAM" id="SSF48350">
    <property type="entry name" value="GTPase activation domain, GAP"/>
    <property type="match status" value="1"/>
</dbReference>
<dbReference type="eggNOG" id="KOG4724">
    <property type="taxonomic scope" value="Eukaryota"/>
</dbReference>
<dbReference type="GO" id="GO:0005085">
    <property type="term" value="F:guanyl-nucleotide exchange factor activity"/>
    <property type="evidence" value="ECO:0007669"/>
    <property type="project" value="UniProtKB-KW"/>
</dbReference>
<dbReference type="PANTHER" id="PTHR23179:SF26">
    <property type="entry name" value="T-CELL ACTIVATION RHO GTPASE-ACTIVATING PROTEIN"/>
    <property type="match status" value="1"/>
</dbReference>
<dbReference type="GeneTree" id="ENSGT00940000157993"/>
<dbReference type="InterPro" id="IPR047886">
    <property type="entry name" value="ARHGAP20-like_RhoGAP"/>
</dbReference>
<evidence type="ECO:0000259" key="7">
    <source>
        <dbReference type="PROSITE" id="PS50238"/>
    </source>
</evidence>
<evidence type="ECO:0000256" key="1">
    <source>
        <dbReference type="ARBA" id="ARBA00022468"/>
    </source>
</evidence>
<dbReference type="PANTHER" id="PTHR23179">
    <property type="entry name" value="T-CELL ACTIVATION RHO GTPASE ACTIVATING PROTEIN-RELATED"/>
    <property type="match status" value="1"/>
</dbReference>
<feature type="region of interest" description="Disordered" evidence="6">
    <location>
        <begin position="471"/>
        <end position="526"/>
    </location>
</feature>
<dbReference type="OrthoDB" id="27389at2759"/>
<dbReference type="GO" id="GO:0007165">
    <property type="term" value="P:signal transduction"/>
    <property type="evidence" value="ECO:0007669"/>
    <property type="project" value="InterPro"/>
</dbReference>
<reference evidence="9" key="1">
    <citation type="submission" date="2011-12" db="EMBL/GenBank/DDBJ databases">
        <title>The Draft Genome of Lepisosteus oculatus.</title>
        <authorList>
            <consortium name="The Broad Institute Genome Assembly &amp; Analysis Group"/>
            <consortium name="Computational R&amp;D Group"/>
            <consortium name="and Sequencing Platform"/>
            <person name="Di Palma F."/>
            <person name="Alfoldi J."/>
            <person name="Johnson J."/>
            <person name="Berlin A."/>
            <person name="Gnerre S."/>
            <person name="Jaffe D."/>
            <person name="MacCallum I."/>
            <person name="Young S."/>
            <person name="Walker B.J."/>
            <person name="Lander E.S."/>
            <person name="Lindblad-Toh K."/>
        </authorList>
    </citation>
    <scope>NUCLEOTIDE SEQUENCE [LARGE SCALE GENOMIC DNA]</scope>
</reference>
<reference evidence="8" key="3">
    <citation type="submission" date="2025-09" db="UniProtKB">
        <authorList>
            <consortium name="Ensembl"/>
        </authorList>
    </citation>
    <scope>IDENTIFICATION</scope>
</reference>
<evidence type="ECO:0000256" key="6">
    <source>
        <dbReference type="SAM" id="MobiDB-lite"/>
    </source>
</evidence>
<dbReference type="Ensembl" id="ENSLOCT00000020244.1">
    <property type="protein sequence ID" value="ENSLOCP00000020210.1"/>
    <property type="gene ID" value="ENSLOCG00000016367.1"/>
</dbReference>
<keyword evidence="9" id="KW-1185">Reference proteome</keyword>
<dbReference type="GO" id="GO:0005096">
    <property type="term" value="F:GTPase activator activity"/>
    <property type="evidence" value="ECO:0000318"/>
    <property type="project" value="GO_Central"/>
</dbReference>
<dbReference type="CTD" id="447809"/>